<sequence length="630" mass="67671">MSDRSTRGRCGVRALVGIVLVLWAAVGVVALQAHDAFAYSYRTTNTGTIFNRAWIRVDPSANYLELIGSDPIGPRFDMPSWNAPSGIHSRIEAYEFALWSNPGGQDDLAWYTAWNGRWTRAGATMGHGKLDSSGNGNGFGCIATYGYGWGGSVVSKHDGYDALMYCHVYLRNADYGQNFYGSVDFWPRVNIKYHANGGTGAPSSHYKYIGTTANISSKQPTRTGYTFEGWSTTKNGEVNIAPGQKIGYEDWNLQQCSNIPHDWAGSSPTAFFRDASAGQPSPTGTNVITLYAVWKPIVYAVPYDGNGATAGSTAASSHVYDAAKALTANGFMRSYAMTCDAQGGSAGTKSLTCTWNWKSWNLRADGAGSSYGNRATVKNLRVSSGTTKLYAQWDEGRVALPDPGTKPSSAFKGWYDAPAGGSLVGVTGQVVSISSDTTYYAQWQPYAPVSYYVDGASAPAFTEDALPGAAYQASGQATAKAEKPGCAGFDGWYTDAACTRPYADGTPMPDGGLALYGRNRVTVSYALTDRTAALFADRQLYADEAKRTPLPQGVSLPPDETRFYGDRLSFDRSPSVWFEQHGRMREAACDPGAYATSAGDGIPARSVRLTANTVAYLQWTTPAYDGITLS</sequence>
<comment type="subcellular location">
    <subcellularLocation>
        <location evidence="1">Cell envelope</location>
    </subcellularLocation>
</comment>
<comment type="caution">
    <text evidence="4">The sequence shown here is derived from an EMBL/GenBank/DDBJ whole genome shotgun (WGS) entry which is preliminary data.</text>
</comment>
<organism evidence="4 6">
    <name type="scientific">Eggerthella sinensis</name>
    <dbReference type="NCBI Taxonomy" id="242230"/>
    <lineage>
        <taxon>Bacteria</taxon>
        <taxon>Bacillati</taxon>
        <taxon>Actinomycetota</taxon>
        <taxon>Coriobacteriia</taxon>
        <taxon>Eggerthellales</taxon>
        <taxon>Eggerthellaceae</taxon>
        <taxon>Eggerthella</taxon>
    </lineage>
</organism>
<keyword evidence="5" id="KW-1185">Reference proteome</keyword>
<dbReference type="OrthoDB" id="2038674at2"/>
<dbReference type="Gene3D" id="2.60.40.4270">
    <property type="entry name" value="Listeria-Bacteroides repeat domain"/>
    <property type="match status" value="2"/>
</dbReference>
<reference evidence="4" key="3">
    <citation type="journal article" date="2019" name="Microbiol. Resour. Announc.">
        <title>Draft Genome Sequences of Type Strains of Gordonibacter faecihominis, Paraeggerthella hongkongensis, Parvibacter caecicola,Slackia equolifaciens, Slackia faecicanis, and Slackia isoflavoniconvertens.</title>
        <authorList>
            <person name="Danylec N."/>
            <person name="Stoll D.A."/>
            <person name="Dotsch A."/>
            <person name="Huch M."/>
        </authorList>
    </citation>
    <scope>NUCLEOTIDE SEQUENCE</scope>
    <source>
        <strain evidence="4">DSM 16107</strain>
    </source>
</reference>
<evidence type="ECO:0000313" key="3">
    <source>
        <dbReference type="EMBL" id="RDB67999.1"/>
    </source>
</evidence>
<dbReference type="InterPro" id="IPR013378">
    <property type="entry name" value="InlB-like_B-rpt"/>
</dbReference>
<dbReference type="RefSeq" id="WP_114546833.1">
    <property type="nucleotide sequence ID" value="NZ_PPTT01000019.1"/>
</dbReference>
<dbReference type="EMBL" id="PPTT01000019">
    <property type="protein sequence ID" value="RDB67999.1"/>
    <property type="molecule type" value="Genomic_DNA"/>
</dbReference>
<dbReference type="Proteomes" id="UP000253817">
    <property type="component" value="Unassembled WGS sequence"/>
</dbReference>
<dbReference type="Proteomes" id="UP000270112">
    <property type="component" value="Unassembled WGS sequence"/>
</dbReference>
<keyword evidence="2" id="KW-0472">Membrane</keyword>
<dbReference type="Pfam" id="PF09479">
    <property type="entry name" value="Flg_new"/>
    <property type="match status" value="3"/>
</dbReference>
<dbReference type="EMBL" id="QICC01000117">
    <property type="protein sequence ID" value="RNM39635.1"/>
    <property type="molecule type" value="Genomic_DNA"/>
</dbReference>
<gene>
    <name evidence="3" type="ORF">C1876_11300</name>
    <name evidence="4" type="ORF">DMP09_16345</name>
</gene>
<reference evidence="6" key="2">
    <citation type="submission" date="2018-05" db="EMBL/GenBank/DDBJ databases">
        <title>Genome Sequencing of selected type strains of the family Eggerthellaceae.</title>
        <authorList>
            <person name="Danylec N."/>
            <person name="Stoll D.A."/>
            <person name="Doetsch A."/>
            <person name="Huch M."/>
        </authorList>
    </citation>
    <scope>NUCLEOTIDE SEQUENCE [LARGE SCALE GENOMIC DNA]</scope>
    <source>
        <strain evidence="6">DSM 16107</strain>
    </source>
</reference>
<protein>
    <submittedName>
        <fullName evidence="4">Cell wall-binding protein</fullName>
    </submittedName>
</protein>
<evidence type="ECO:0000313" key="5">
    <source>
        <dbReference type="Proteomes" id="UP000253817"/>
    </source>
</evidence>
<evidence type="ECO:0000313" key="4">
    <source>
        <dbReference type="EMBL" id="RNM39635.1"/>
    </source>
</evidence>
<dbReference type="GO" id="GO:0030313">
    <property type="term" value="C:cell envelope"/>
    <property type="evidence" value="ECO:0007669"/>
    <property type="project" value="UniProtKB-SubCell"/>
</dbReference>
<keyword evidence="2" id="KW-1133">Transmembrane helix</keyword>
<dbReference type="NCBIfam" id="TIGR02543">
    <property type="entry name" value="List_Bact_rpt"/>
    <property type="match status" value="1"/>
</dbReference>
<proteinExistence type="predicted"/>
<dbReference type="InterPro" id="IPR042229">
    <property type="entry name" value="Listeria/Bacterioides_rpt_sf"/>
</dbReference>
<reference evidence="3 5" key="1">
    <citation type="journal article" date="2018" name="Elife">
        <title>Discovery and characterization of a prevalent human gut bacterial enzyme sufficient for the inactivation of a family of plant toxins.</title>
        <authorList>
            <person name="Koppel N."/>
            <person name="Bisanz J.E."/>
            <person name="Pandelia M.E."/>
            <person name="Turnbaugh P.J."/>
            <person name="Balskus E.P."/>
        </authorList>
    </citation>
    <scope>NUCLEOTIDE SEQUENCE [LARGE SCALE GENOMIC DNA]</scope>
    <source>
        <strain evidence="3 5">DSM 16107</strain>
    </source>
</reference>
<feature type="transmembrane region" description="Helical" evidence="2">
    <location>
        <begin position="12"/>
        <end position="33"/>
    </location>
</feature>
<evidence type="ECO:0000256" key="1">
    <source>
        <dbReference type="ARBA" id="ARBA00004196"/>
    </source>
</evidence>
<evidence type="ECO:0000313" key="6">
    <source>
        <dbReference type="Proteomes" id="UP000270112"/>
    </source>
</evidence>
<dbReference type="AlphaFoldDB" id="A0A3N0IRK8"/>
<accession>A0A3N0IRK8</accession>
<name>A0A3N0IRK8_9ACTN</name>
<evidence type="ECO:0000256" key="2">
    <source>
        <dbReference type="SAM" id="Phobius"/>
    </source>
</evidence>
<keyword evidence="2" id="KW-0812">Transmembrane</keyword>